<dbReference type="Gene3D" id="2.40.280.10">
    <property type="match status" value="1"/>
</dbReference>
<evidence type="ECO:0000256" key="3">
    <source>
        <dbReference type="SAM" id="MobiDB-lite"/>
    </source>
</evidence>
<keyword evidence="1" id="KW-0963">Cytoplasm</keyword>
<dbReference type="Proteomes" id="UP001301350">
    <property type="component" value="Unassembled WGS sequence"/>
</dbReference>
<organism evidence="4 5">
    <name type="scientific">Cyanidium caldarium</name>
    <name type="common">Red alga</name>
    <dbReference type="NCBI Taxonomy" id="2771"/>
    <lineage>
        <taxon>Eukaryota</taxon>
        <taxon>Rhodophyta</taxon>
        <taxon>Bangiophyceae</taxon>
        <taxon>Cyanidiales</taxon>
        <taxon>Cyanidiaceae</taxon>
        <taxon>Cyanidium</taxon>
    </lineage>
</organism>
<feature type="region of interest" description="Disordered" evidence="3">
    <location>
        <begin position="207"/>
        <end position="231"/>
    </location>
</feature>
<dbReference type="Pfam" id="PF01668">
    <property type="entry name" value="SmpB"/>
    <property type="match status" value="1"/>
</dbReference>
<dbReference type="GO" id="GO:0003723">
    <property type="term" value="F:RNA binding"/>
    <property type="evidence" value="ECO:0007669"/>
    <property type="project" value="UniProtKB-KW"/>
</dbReference>
<evidence type="ECO:0000256" key="2">
    <source>
        <dbReference type="ARBA" id="ARBA00022884"/>
    </source>
</evidence>
<dbReference type="NCBIfam" id="NF003843">
    <property type="entry name" value="PRK05422.1"/>
    <property type="match status" value="1"/>
</dbReference>
<dbReference type="AlphaFoldDB" id="A0AAV9IQR4"/>
<evidence type="ECO:0000313" key="5">
    <source>
        <dbReference type="Proteomes" id="UP001301350"/>
    </source>
</evidence>
<comment type="caution">
    <text evidence="4">The sequence shown here is derived from an EMBL/GenBank/DDBJ whole genome shotgun (WGS) entry which is preliminary data.</text>
</comment>
<evidence type="ECO:0000256" key="1">
    <source>
        <dbReference type="ARBA" id="ARBA00022490"/>
    </source>
</evidence>
<name>A0AAV9IQR4_CYACA</name>
<dbReference type="PROSITE" id="PS01317">
    <property type="entry name" value="SSRP"/>
    <property type="match status" value="1"/>
</dbReference>
<proteinExistence type="inferred from homology"/>
<dbReference type="NCBIfam" id="TIGR00086">
    <property type="entry name" value="smpB"/>
    <property type="match status" value="1"/>
</dbReference>
<accession>A0AAV9IQR4</accession>
<dbReference type="EMBL" id="JANCYW010000001">
    <property type="protein sequence ID" value="KAK4534288.1"/>
    <property type="molecule type" value="Genomic_DNA"/>
</dbReference>
<dbReference type="InterPro" id="IPR000037">
    <property type="entry name" value="SsrA-bd_prot"/>
</dbReference>
<dbReference type="HAMAP" id="MF_00023">
    <property type="entry name" value="SmpB"/>
    <property type="match status" value="1"/>
</dbReference>
<evidence type="ECO:0000313" key="4">
    <source>
        <dbReference type="EMBL" id="KAK4534288.1"/>
    </source>
</evidence>
<feature type="compositionally biased region" description="Basic and acidic residues" evidence="3">
    <location>
        <begin position="207"/>
        <end position="218"/>
    </location>
</feature>
<dbReference type="GO" id="GO:0070930">
    <property type="term" value="P:trans-translation-dependent protein tagging"/>
    <property type="evidence" value="ECO:0007669"/>
    <property type="project" value="TreeGrafter"/>
</dbReference>
<gene>
    <name evidence="4" type="ORF">CDCA_CDCA01G0313</name>
</gene>
<reference evidence="4 5" key="1">
    <citation type="submission" date="2022-07" db="EMBL/GenBank/DDBJ databases">
        <title>Genome-wide signatures of adaptation to extreme environments.</title>
        <authorList>
            <person name="Cho C.H."/>
            <person name="Yoon H.S."/>
        </authorList>
    </citation>
    <scope>NUCLEOTIDE SEQUENCE [LARGE SCALE GENOMIC DNA]</scope>
    <source>
        <strain evidence="4 5">DBV 063 E5</strain>
    </source>
</reference>
<dbReference type="SUPFAM" id="SSF74982">
    <property type="entry name" value="Small protein B (SmpB)"/>
    <property type="match status" value="1"/>
</dbReference>
<sequence length="231" mass="26512">MPPSRRERVSATLPCFLVPFIAWRRSANLLSPVTETGRRWPQPPPPLLPRLARPLARPTGALRLEAAAAGKRKDQTVTLTFENRKAHFSYDILSTLECGIELVGTEVKSVRAGRLNLRDAYARVDKHRMELMLHNAHISIHETTAKYFNHDPTRVRRLLAHKAEIRRLMYQQEKGGMTLVPLRCYFNKRGVLKTLIGVARGKKLHDKRESIKKRETQRELASLTKRNLSDL</sequence>
<protein>
    <recommendedName>
        <fullName evidence="6">SsrA-binding protein</fullName>
    </recommendedName>
</protein>
<keyword evidence="5" id="KW-1185">Reference proteome</keyword>
<dbReference type="PANTHER" id="PTHR30308">
    <property type="entry name" value="TMRNA-BINDING COMPONENT OF TRANS-TRANSLATION TAGGING COMPLEX"/>
    <property type="match status" value="1"/>
</dbReference>
<dbReference type="InterPro" id="IPR020081">
    <property type="entry name" value="SsrA-bd_prot_CS"/>
</dbReference>
<evidence type="ECO:0008006" key="6">
    <source>
        <dbReference type="Google" id="ProtNLM"/>
    </source>
</evidence>
<dbReference type="GO" id="GO:0005829">
    <property type="term" value="C:cytosol"/>
    <property type="evidence" value="ECO:0007669"/>
    <property type="project" value="TreeGrafter"/>
</dbReference>
<dbReference type="InterPro" id="IPR023620">
    <property type="entry name" value="SmpB"/>
</dbReference>
<keyword evidence="2" id="KW-0694">RNA-binding</keyword>
<dbReference type="CDD" id="cd09294">
    <property type="entry name" value="SmpB"/>
    <property type="match status" value="1"/>
</dbReference>
<dbReference type="PANTHER" id="PTHR30308:SF2">
    <property type="entry name" value="SSRA-BINDING PROTEIN"/>
    <property type="match status" value="1"/>
</dbReference>